<evidence type="ECO:0000259" key="1">
    <source>
        <dbReference type="Pfam" id="PF06172"/>
    </source>
</evidence>
<feature type="domain" description="DUF985" evidence="1">
    <location>
        <begin position="7"/>
        <end position="146"/>
    </location>
</feature>
<dbReference type="InterPro" id="IPR039935">
    <property type="entry name" value="YML079W-like"/>
</dbReference>
<protein>
    <submittedName>
        <fullName evidence="2">Cupin domain-containing protein</fullName>
    </submittedName>
</protein>
<sequence>MKEEILKLINNLDLRPHPEGGYFKETYRSSDIITEDNLNDNFQGDRNFSTAIYFLLTSDSFSAFHRINQDEFWHFYKGSSIKLHIISDDGIYSVITIGNNLETGEVPQFVVPAKHWFAAEVIKNDSYSLIGCTVSPGFDFKDFELAERSQLISEFPNHKTEISRLTRK</sequence>
<accession>A0ABP8EBV9</accession>
<evidence type="ECO:0000313" key="2">
    <source>
        <dbReference type="EMBL" id="GAA4269721.1"/>
    </source>
</evidence>
<keyword evidence="3" id="KW-1185">Reference proteome</keyword>
<dbReference type="SUPFAM" id="SSF51182">
    <property type="entry name" value="RmlC-like cupins"/>
    <property type="match status" value="1"/>
</dbReference>
<dbReference type="Proteomes" id="UP001500027">
    <property type="component" value="Unassembled WGS sequence"/>
</dbReference>
<proteinExistence type="predicted"/>
<dbReference type="PANTHER" id="PTHR33387:SF3">
    <property type="entry name" value="DUF985 DOMAIN-CONTAINING PROTEIN"/>
    <property type="match status" value="1"/>
</dbReference>
<reference evidence="3" key="1">
    <citation type="journal article" date="2019" name="Int. J. Syst. Evol. Microbiol.">
        <title>The Global Catalogue of Microorganisms (GCM) 10K type strain sequencing project: providing services to taxonomists for standard genome sequencing and annotation.</title>
        <authorList>
            <consortium name="The Broad Institute Genomics Platform"/>
            <consortium name="The Broad Institute Genome Sequencing Center for Infectious Disease"/>
            <person name="Wu L."/>
            <person name="Ma J."/>
        </authorList>
    </citation>
    <scope>NUCLEOTIDE SEQUENCE [LARGE SCALE GENOMIC DNA]</scope>
    <source>
        <strain evidence="3">JCM 17452</strain>
    </source>
</reference>
<evidence type="ECO:0000313" key="3">
    <source>
        <dbReference type="Proteomes" id="UP001500027"/>
    </source>
</evidence>
<name>A0ABP8EBV9_9FLAO</name>
<dbReference type="InterPro" id="IPR009327">
    <property type="entry name" value="Cupin_DUF985"/>
</dbReference>
<organism evidence="2 3">
    <name type="scientific">Hyunsoonleella aestuarii</name>
    <dbReference type="NCBI Taxonomy" id="912802"/>
    <lineage>
        <taxon>Bacteria</taxon>
        <taxon>Pseudomonadati</taxon>
        <taxon>Bacteroidota</taxon>
        <taxon>Flavobacteriia</taxon>
        <taxon>Flavobacteriales</taxon>
        <taxon>Flavobacteriaceae</taxon>
    </lineage>
</organism>
<dbReference type="CDD" id="cd06121">
    <property type="entry name" value="cupin_YML079wp"/>
    <property type="match status" value="1"/>
</dbReference>
<gene>
    <name evidence="2" type="ORF">GCM10022257_18220</name>
</gene>
<dbReference type="EMBL" id="BAABAV010000001">
    <property type="protein sequence ID" value="GAA4269721.1"/>
    <property type="molecule type" value="Genomic_DNA"/>
</dbReference>
<dbReference type="Gene3D" id="2.60.120.10">
    <property type="entry name" value="Jelly Rolls"/>
    <property type="match status" value="1"/>
</dbReference>
<dbReference type="InterPro" id="IPR011051">
    <property type="entry name" value="RmlC_Cupin_sf"/>
</dbReference>
<comment type="caution">
    <text evidence="2">The sequence shown here is derived from an EMBL/GenBank/DDBJ whole genome shotgun (WGS) entry which is preliminary data.</text>
</comment>
<dbReference type="RefSeq" id="WP_139000387.1">
    <property type="nucleotide sequence ID" value="NZ_BAABAV010000001.1"/>
</dbReference>
<dbReference type="PANTHER" id="PTHR33387">
    <property type="entry name" value="RMLC-LIKE JELLY ROLL FOLD PROTEIN"/>
    <property type="match status" value="1"/>
</dbReference>
<dbReference type="InterPro" id="IPR014710">
    <property type="entry name" value="RmlC-like_jellyroll"/>
</dbReference>
<dbReference type="Pfam" id="PF06172">
    <property type="entry name" value="Cupin_5"/>
    <property type="match status" value="1"/>
</dbReference>